<dbReference type="EMBL" id="NOIH01000015">
    <property type="protein sequence ID" value="OYD53311.1"/>
    <property type="molecule type" value="Genomic_DNA"/>
</dbReference>
<evidence type="ECO:0000256" key="1">
    <source>
        <dbReference type="SAM" id="SignalP"/>
    </source>
</evidence>
<keyword evidence="1" id="KW-0732">Signal</keyword>
<evidence type="ECO:0000313" key="3">
    <source>
        <dbReference type="Proteomes" id="UP000215181"/>
    </source>
</evidence>
<feature type="signal peptide" evidence="1">
    <location>
        <begin position="1"/>
        <end position="20"/>
    </location>
</feature>
<reference evidence="2 3" key="1">
    <citation type="submission" date="2017-07" db="EMBL/GenBank/DDBJ databases">
        <title>Thauera sp. KNDSS-Mac4 genome sequence and assembly.</title>
        <authorList>
            <person name="Mayilraj S."/>
        </authorList>
    </citation>
    <scope>NUCLEOTIDE SEQUENCE [LARGE SCALE GENOMIC DNA]</scope>
    <source>
        <strain evidence="2 3">KNDSS-Mac4</strain>
    </source>
</reference>
<sequence>MTSHLLVFLLSASAVGAAMAQQATLDVNLTGIQHANGTVRVGLYQDPKTFRKEAQAVAIQQVPASAGTVTVSFDALPPGRYAIMAYHDEDGNGELNRRFGMFPTEGYGLSNNPTVSGPPAFADSAFELPAGTGAARISIDIRY</sequence>
<dbReference type="RefSeq" id="WP_094269052.1">
    <property type="nucleotide sequence ID" value="NZ_JAQVFK010000193.1"/>
</dbReference>
<keyword evidence="3" id="KW-1185">Reference proteome</keyword>
<organism evidence="2 3">
    <name type="scientific">Thauera propionica</name>
    <dbReference type="NCBI Taxonomy" id="2019431"/>
    <lineage>
        <taxon>Bacteria</taxon>
        <taxon>Pseudomonadati</taxon>
        <taxon>Pseudomonadota</taxon>
        <taxon>Betaproteobacteria</taxon>
        <taxon>Rhodocyclales</taxon>
        <taxon>Zoogloeaceae</taxon>
        <taxon>Thauera</taxon>
    </lineage>
</organism>
<dbReference type="InterPro" id="IPR018673">
    <property type="entry name" value="DUF2141"/>
</dbReference>
<dbReference type="AlphaFoldDB" id="A0A235EWD7"/>
<gene>
    <name evidence="2" type="ORF">CGK74_13970</name>
</gene>
<protein>
    <recommendedName>
        <fullName evidence="4">DUF2141 domain-containing protein</fullName>
    </recommendedName>
</protein>
<dbReference type="Proteomes" id="UP000215181">
    <property type="component" value="Unassembled WGS sequence"/>
</dbReference>
<feature type="chain" id="PRO_5012556828" description="DUF2141 domain-containing protein" evidence="1">
    <location>
        <begin position="21"/>
        <end position="143"/>
    </location>
</feature>
<evidence type="ECO:0008006" key="4">
    <source>
        <dbReference type="Google" id="ProtNLM"/>
    </source>
</evidence>
<dbReference type="Pfam" id="PF09912">
    <property type="entry name" value="DUF2141"/>
    <property type="match status" value="1"/>
</dbReference>
<dbReference type="OrthoDB" id="9788332at2"/>
<comment type="caution">
    <text evidence="2">The sequence shown here is derived from an EMBL/GenBank/DDBJ whole genome shotgun (WGS) entry which is preliminary data.</text>
</comment>
<accession>A0A235EWD7</accession>
<evidence type="ECO:0000313" key="2">
    <source>
        <dbReference type="EMBL" id="OYD53311.1"/>
    </source>
</evidence>
<name>A0A235EWD7_9RHOO</name>
<proteinExistence type="predicted"/>